<comment type="caution">
    <text evidence="2">The sequence shown here is derived from an EMBL/GenBank/DDBJ whole genome shotgun (WGS) entry which is preliminary data.</text>
</comment>
<keyword evidence="3" id="KW-1185">Reference proteome</keyword>
<keyword evidence="1" id="KW-0472">Membrane</keyword>
<proteinExistence type="predicted"/>
<reference evidence="2 3" key="1">
    <citation type="submission" date="2020-03" db="EMBL/GenBank/DDBJ databases">
        <title>Genomic Encyclopedia of Type Strains, Phase IV (KMG-IV): sequencing the most valuable type-strain genomes for metagenomic binning, comparative biology and taxonomic classification.</title>
        <authorList>
            <person name="Goeker M."/>
        </authorList>
    </citation>
    <scope>NUCLEOTIDE SEQUENCE [LARGE SCALE GENOMIC DNA]</scope>
    <source>
        <strain evidence="2 3">DSM 102865</strain>
    </source>
</reference>
<accession>A0ABX0UQC1</accession>
<keyword evidence="1" id="KW-0812">Transmembrane</keyword>
<dbReference type="EMBL" id="JAASQJ010000003">
    <property type="protein sequence ID" value="NIJ53875.1"/>
    <property type="molecule type" value="Genomic_DNA"/>
</dbReference>
<evidence type="ECO:0000313" key="3">
    <source>
        <dbReference type="Proteomes" id="UP001179181"/>
    </source>
</evidence>
<dbReference type="Proteomes" id="UP001179181">
    <property type="component" value="Unassembled WGS sequence"/>
</dbReference>
<dbReference type="RefSeq" id="WP_229211913.1">
    <property type="nucleotide sequence ID" value="NZ_JAASQJ010000003.1"/>
</dbReference>
<keyword evidence="1" id="KW-1133">Transmembrane helix</keyword>
<feature type="transmembrane region" description="Helical" evidence="1">
    <location>
        <begin position="29"/>
        <end position="48"/>
    </location>
</feature>
<name>A0ABX0UQC1_9BACT</name>
<sequence>MIHKNQIEPEFINPTMEDDHRKKGRIGRYIVYLLLAIATVGLGIHFLTPKPIDNASNQNMSLFISNKITDIDQKLTKSDEIIDIATNLSWHKSNTALYNEVKASKDKAIGGQREVLKQKMVKIQAREFPALRDAYVSSKKDVLGQEHINVSLSGEKKDVLTFTGGMFAPKKAQKEFTKSIEEIVSDLRFKKIVYKWSDDKNSFADYKIDSKNDTEI</sequence>
<organism evidence="2 3">
    <name type="scientific">Dyadobacter arcticus</name>
    <dbReference type="NCBI Taxonomy" id="1078754"/>
    <lineage>
        <taxon>Bacteria</taxon>
        <taxon>Pseudomonadati</taxon>
        <taxon>Bacteroidota</taxon>
        <taxon>Cytophagia</taxon>
        <taxon>Cytophagales</taxon>
        <taxon>Spirosomataceae</taxon>
        <taxon>Dyadobacter</taxon>
    </lineage>
</organism>
<gene>
    <name evidence="2" type="ORF">FHS68_003057</name>
</gene>
<evidence type="ECO:0000256" key="1">
    <source>
        <dbReference type="SAM" id="Phobius"/>
    </source>
</evidence>
<evidence type="ECO:0000313" key="2">
    <source>
        <dbReference type="EMBL" id="NIJ53875.1"/>
    </source>
</evidence>
<protein>
    <submittedName>
        <fullName evidence="2">Uncharacterized protein</fullName>
    </submittedName>
</protein>